<gene>
    <name evidence="2" type="ORF">SAMN06297229_0694</name>
</gene>
<protein>
    <submittedName>
        <fullName evidence="2">Flagellar protein FlaG</fullName>
    </submittedName>
</protein>
<keyword evidence="2" id="KW-0969">Cilium</keyword>
<dbReference type="PANTHER" id="PTHR37166">
    <property type="entry name" value="PROTEIN FLAG"/>
    <property type="match status" value="1"/>
</dbReference>
<feature type="compositionally biased region" description="Basic and acidic residues" evidence="1">
    <location>
        <begin position="55"/>
        <end position="66"/>
    </location>
</feature>
<reference evidence="3" key="1">
    <citation type="submission" date="2017-04" db="EMBL/GenBank/DDBJ databases">
        <authorList>
            <person name="Varghese N."/>
            <person name="Submissions S."/>
        </authorList>
    </citation>
    <scope>NUCLEOTIDE SEQUENCE [LARGE SCALE GENOMIC DNA]</scope>
</reference>
<dbReference type="AlphaFoldDB" id="A0A1Y6EPB3"/>
<name>A0A1Y6EPB3_9GAMM</name>
<sequence length="146" mass="16167">MAAEINAVAPRFDGSNRGDKVASQSDAERKEPASQANIATDRALSETLAKQQAEQAKENEKSEEERAQFLQAVADNLNESQQLSRRNLQFSVNEDADRTVIKVVDSKSGDVIRQIPSEDLVRLAERLREDSEQVGQVVGMLIDSRI</sequence>
<keyword evidence="2" id="KW-0282">Flagellum</keyword>
<dbReference type="InterPro" id="IPR035924">
    <property type="entry name" value="FlaG-like_sf"/>
</dbReference>
<organism evidence="2 3">
    <name type="scientific">Pseudidiomarina planktonica</name>
    <dbReference type="NCBI Taxonomy" id="1323738"/>
    <lineage>
        <taxon>Bacteria</taxon>
        <taxon>Pseudomonadati</taxon>
        <taxon>Pseudomonadota</taxon>
        <taxon>Gammaproteobacteria</taxon>
        <taxon>Alteromonadales</taxon>
        <taxon>Idiomarinaceae</taxon>
        <taxon>Pseudidiomarina</taxon>
    </lineage>
</organism>
<dbReference type="Gene3D" id="3.30.160.170">
    <property type="entry name" value="FlaG-like"/>
    <property type="match status" value="1"/>
</dbReference>
<dbReference type="OrthoDB" id="5741693at2"/>
<dbReference type="PANTHER" id="PTHR37166:SF1">
    <property type="entry name" value="PROTEIN FLAG"/>
    <property type="match status" value="1"/>
</dbReference>
<evidence type="ECO:0000256" key="1">
    <source>
        <dbReference type="SAM" id="MobiDB-lite"/>
    </source>
</evidence>
<dbReference type="InterPro" id="IPR005186">
    <property type="entry name" value="FlaG"/>
</dbReference>
<evidence type="ECO:0000313" key="2">
    <source>
        <dbReference type="EMBL" id="SMQ62342.1"/>
    </source>
</evidence>
<proteinExistence type="predicted"/>
<feature type="region of interest" description="Disordered" evidence="1">
    <location>
        <begin position="1"/>
        <end position="66"/>
    </location>
</feature>
<dbReference type="Pfam" id="PF03646">
    <property type="entry name" value="FlaG"/>
    <property type="match status" value="1"/>
</dbReference>
<evidence type="ECO:0000313" key="3">
    <source>
        <dbReference type="Proteomes" id="UP000194450"/>
    </source>
</evidence>
<keyword evidence="2" id="KW-0966">Cell projection</keyword>
<feature type="compositionally biased region" description="Basic and acidic residues" evidence="1">
    <location>
        <begin position="14"/>
        <end position="32"/>
    </location>
</feature>
<accession>A0A1Y6EPB3</accession>
<dbReference type="Proteomes" id="UP000194450">
    <property type="component" value="Unassembled WGS sequence"/>
</dbReference>
<dbReference type="SUPFAM" id="SSF160214">
    <property type="entry name" value="FlaG-like"/>
    <property type="match status" value="1"/>
</dbReference>
<keyword evidence="3" id="KW-1185">Reference proteome</keyword>
<dbReference type="RefSeq" id="WP_086433857.1">
    <property type="nucleotide sequence ID" value="NZ_FXWH01000001.1"/>
</dbReference>
<dbReference type="EMBL" id="FXWH01000001">
    <property type="protein sequence ID" value="SMQ62342.1"/>
    <property type="molecule type" value="Genomic_DNA"/>
</dbReference>